<evidence type="ECO:0000256" key="1">
    <source>
        <dbReference type="ARBA" id="ARBA00010638"/>
    </source>
</evidence>
<dbReference type="Gene3D" id="3.40.50.10420">
    <property type="entry name" value="NagB/RpiA/CoA transferase-like"/>
    <property type="match status" value="1"/>
</dbReference>
<comment type="caution">
    <text evidence="7">The sequence shown here is derived from an EMBL/GenBank/DDBJ whole genome shotgun (WGS) entry which is preliminary data.</text>
</comment>
<organism evidence="7 8">
    <name type="scientific">Phycomyces blakesleeanus</name>
    <dbReference type="NCBI Taxonomy" id="4837"/>
    <lineage>
        <taxon>Eukaryota</taxon>
        <taxon>Fungi</taxon>
        <taxon>Fungi incertae sedis</taxon>
        <taxon>Mucoromycota</taxon>
        <taxon>Mucoromycotina</taxon>
        <taxon>Mucoromycetes</taxon>
        <taxon>Mucorales</taxon>
        <taxon>Phycomycetaceae</taxon>
        <taxon>Phycomyces</taxon>
    </lineage>
</organism>
<dbReference type="InterPro" id="IPR037171">
    <property type="entry name" value="NagB/RpiA_transferase-like"/>
</dbReference>
<evidence type="ECO:0000313" key="8">
    <source>
        <dbReference type="Proteomes" id="UP001448207"/>
    </source>
</evidence>
<keyword evidence="3 6" id="KW-0067">ATP-binding</keyword>
<evidence type="ECO:0000256" key="5">
    <source>
        <dbReference type="ARBA" id="ARBA00038966"/>
    </source>
</evidence>
<keyword evidence="6" id="KW-0479">Metal-binding</keyword>
<keyword evidence="2 6" id="KW-0547">Nucleotide-binding</keyword>
<evidence type="ECO:0000256" key="3">
    <source>
        <dbReference type="ARBA" id="ARBA00022840"/>
    </source>
</evidence>
<dbReference type="PIRSF" id="PIRSF006806">
    <property type="entry name" value="FTHF_cligase"/>
    <property type="match status" value="1"/>
</dbReference>
<evidence type="ECO:0000313" key="7">
    <source>
        <dbReference type="EMBL" id="KAL0097629.1"/>
    </source>
</evidence>
<evidence type="ECO:0000256" key="6">
    <source>
        <dbReference type="RuleBase" id="RU361279"/>
    </source>
</evidence>
<dbReference type="NCBIfam" id="TIGR02727">
    <property type="entry name" value="MTHFS_bact"/>
    <property type="match status" value="1"/>
</dbReference>
<dbReference type="EMBL" id="JBCLYO010000001">
    <property type="protein sequence ID" value="KAL0097629.1"/>
    <property type="molecule type" value="Genomic_DNA"/>
</dbReference>
<dbReference type="InterPro" id="IPR024185">
    <property type="entry name" value="FTHF_cligase-like_sf"/>
</dbReference>
<dbReference type="InterPro" id="IPR002698">
    <property type="entry name" value="FTHF_cligase"/>
</dbReference>
<reference evidence="7 8" key="1">
    <citation type="submission" date="2024-04" db="EMBL/GenBank/DDBJ databases">
        <title>Symmetric and asymmetric DNA N6-adenine methylation regulates different biological responses in Mucorales.</title>
        <authorList>
            <consortium name="Lawrence Berkeley National Laboratory"/>
            <person name="Lax C."/>
            <person name="Mondo S.J."/>
            <person name="Osorio-Concepcion M."/>
            <person name="Muszewska A."/>
            <person name="Corrochano-Luque M."/>
            <person name="Gutierrez G."/>
            <person name="Riley R."/>
            <person name="Lipzen A."/>
            <person name="Guo J."/>
            <person name="Hundley H."/>
            <person name="Amirebrahimi M."/>
            <person name="Ng V."/>
            <person name="Lorenzo-Gutierrez D."/>
            <person name="Binder U."/>
            <person name="Yang J."/>
            <person name="Song Y."/>
            <person name="Canovas D."/>
            <person name="Navarro E."/>
            <person name="Freitag M."/>
            <person name="Gabaldon T."/>
            <person name="Grigoriev I.V."/>
            <person name="Corrochano L.M."/>
            <person name="Nicolas F.E."/>
            <person name="Garre V."/>
        </authorList>
    </citation>
    <scope>NUCLEOTIDE SEQUENCE [LARGE SCALE GENOMIC DNA]</scope>
    <source>
        <strain evidence="7 8">L51</strain>
    </source>
</reference>
<evidence type="ECO:0000256" key="2">
    <source>
        <dbReference type="ARBA" id="ARBA00022741"/>
    </source>
</evidence>
<sequence length="196" mass="22481">MNSAEAVHQHLFNLDAYKKSRHISVYISMPGSEIDTYPIIHSILRAGNVYNKLLYVYYFNKNIGEKELYVPRCSRDSMEMVKIKNMEEFLSLPINKWNIPEPLHTTILENALDTNGLDLIIVPGLAFDNSRNRIGHGKGYYDRYIEKCNEWAERTKNASPTTVALALNEQIIETGRIPLEHTDKKVDCIITPQGII</sequence>
<dbReference type="PANTHER" id="PTHR23407">
    <property type="entry name" value="ATPASE INHIBITOR/5-FORMYLTETRAHYDROFOLATE CYCLO-LIGASE"/>
    <property type="match status" value="1"/>
</dbReference>
<comment type="cofactor">
    <cofactor evidence="6">
        <name>Mg(2+)</name>
        <dbReference type="ChEBI" id="CHEBI:18420"/>
    </cofactor>
</comment>
<dbReference type="Proteomes" id="UP001448207">
    <property type="component" value="Unassembled WGS sequence"/>
</dbReference>
<accession>A0ABR3BFI8</accession>
<name>A0ABR3BFI8_PHYBL</name>
<dbReference type="Pfam" id="PF01812">
    <property type="entry name" value="5-FTHF_cyc-lig"/>
    <property type="match status" value="1"/>
</dbReference>
<gene>
    <name evidence="7" type="ORF">J3Q64DRAFT_1067022</name>
</gene>
<dbReference type="SUPFAM" id="SSF100950">
    <property type="entry name" value="NagB/RpiA/CoA transferase-like"/>
    <property type="match status" value="1"/>
</dbReference>
<comment type="similarity">
    <text evidence="1 6">Belongs to the 5-formyltetrahydrofolate cyclo-ligase family.</text>
</comment>
<comment type="catalytic activity">
    <reaction evidence="4 6">
        <text>(6S)-5-formyl-5,6,7,8-tetrahydrofolate + ATP = (6R)-5,10-methenyltetrahydrofolate + ADP + phosphate</text>
        <dbReference type="Rhea" id="RHEA:10488"/>
        <dbReference type="ChEBI" id="CHEBI:30616"/>
        <dbReference type="ChEBI" id="CHEBI:43474"/>
        <dbReference type="ChEBI" id="CHEBI:57455"/>
        <dbReference type="ChEBI" id="CHEBI:57457"/>
        <dbReference type="ChEBI" id="CHEBI:456216"/>
        <dbReference type="EC" id="6.3.3.2"/>
    </reaction>
</comment>
<dbReference type="PANTHER" id="PTHR23407:SF1">
    <property type="entry name" value="5-FORMYLTETRAHYDROFOLATE CYCLO-LIGASE"/>
    <property type="match status" value="1"/>
</dbReference>
<evidence type="ECO:0000256" key="4">
    <source>
        <dbReference type="ARBA" id="ARBA00036539"/>
    </source>
</evidence>
<proteinExistence type="inferred from homology"/>
<keyword evidence="6" id="KW-0460">Magnesium</keyword>
<dbReference type="EC" id="6.3.3.2" evidence="5 6"/>
<protein>
    <recommendedName>
        <fullName evidence="5 6">5-formyltetrahydrofolate cyclo-ligase</fullName>
        <ecNumber evidence="5 6">6.3.3.2</ecNumber>
    </recommendedName>
</protein>
<keyword evidence="8" id="KW-1185">Reference proteome</keyword>